<accession>A0A1M6BPQ8</accession>
<name>A0A1M6BPQ8_9BACE</name>
<evidence type="ECO:0000313" key="1">
    <source>
        <dbReference type="EMBL" id="SHI50686.1"/>
    </source>
</evidence>
<organism evidence="1 2">
    <name type="scientific">Bacteroides stercorirosoris</name>
    <dbReference type="NCBI Taxonomy" id="871324"/>
    <lineage>
        <taxon>Bacteria</taxon>
        <taxon>Pseudomonadati</taxon>
        <taxon>Bacteroidota</taxon>
        <taxon>Bacteroidia</taxon>
        <taxon>Bacteroidales</taxon>
        <taxon>Bacteroidaceae</taxon>
        <taxon>Bacteroides</taxon>
    </lineage>
</organism>
<dbReference type="RefSeq" id="WP_025830728.1">
    <property type="nucleotide sequence ID" value="NZ_FQZN01000003.1"/>
</dbReference>
<dbReference type="AlphaFoldDB" id="A0A1M6BPQ8"/>
<dbReference type="InterPro" id="IPR023811">
    <property type="entry name" value="CHP04076"/>
</dbReference>
<dbReference type="eggNOG" id="ENOG50316P9">
    <property type="taxonomic scope" value="Bacteria"/>
</dbReference>
<protein>
    <submittedName>
        <fullName evidence="1">TIGR04076 family protein</fullName>
    </submittedName>
</protein>
<reference evidence="2" key="1">
    <citation type="submission" date="2016-11" db="EMBL/GenBank/DDBJ databases">
        <authorList>
            <person name="Varghese N."/>
            <person name="Submissions S."/>
        </authorList>
    </citation>
    <scope>NUCLEOTIDE SEQUENCE [LARGE SCALE GENOMIC DNA]</scope>
    <source>
        <strain evidence="2">DSM 26884</strain>
    </source>
</reference>
<evidence type="ECO:0000313" key="2">
    <source>
        <dbReference type="Proteomes" id="UP000184192"/>
    </source>
</evidence>
<gene>
    <name evidence="1" type="ORF">SAMN05444350_10393</name>
</gene>
<dbReference type="EMBL" id="FQZN01000003">
    <property type="protein sequence ID" value="SHI50686.1"/>
    <property type="molecule type" value="Genomic_DNA"/>
</dbReference>
<dbReference type="Proteomes" id="UP000184192">
    <property type="component" value="Unassembled WGS sequence"/>
</dbReference>
<dbReference type="NCBIfam" id="TIGR04076">
    <property type="entry name" value="TIGR04076 family protein"/>
    <property type="match status" value="1"/>
</dbReference>
<dbReference type="GeneID" id="92710912"/>
<keyword evidence="2" id="KW-1185">Reference proteome</keyword>
<proteinExistence type="predicted"/>
<sequence>MKKVKITVLRKTFNADLVKEFGAEGLTACPMLKEGQVFYADYAKPEGMCDEAWKAIYQYVFALAHGAEKQVFYYGDWIRKPGVAICSCNDGLRPVIFKLEATDEESHIDYEPIKE</sequence>